<protein>
    <submittedName>
        <fullName evidence="2">Uncharacterized protein</fullName>
    </submittedName>
</protein>
<dbReference type="AlphaFoldDB" id="A0A6A6UED0"/>
<evidence type="ECO:0000313" key="3">
    <source>
        <dbReference type="Proteomes" id="UP000799302"/>
    </source>
</evidence>
<reference evidence="2" key="1">
    <citation type="journal article" date="2020" name="Stud. Mycol.">
        <title>101 Dothideomycetes genomes: a test case for predicting lifestyles and emergence of pathogens.</title>
        <authorList>
            <person name="Haridas S."/>
            <person name="Albert R."/>
            <person name="Binder M."/>
            <person name="Bloem J."/>
            <person name="Labutti K."/>
            <person name="Salamov A."/>
            <person name="Andreopoulos B."/>
            <person name="Baker S."/>
            <person name="Barry K."/>
            <person name="Bills G."/>
            <person name="Bluhm B."/>
            <person name="Cannon C."/>
            <person name="Castanera R."/>
            <person name="Culley D."/>
            <person name="Daum C."/>
            <person name="Ezra D."/>
            <person name="Gonzalez J."/>
            <person name="Henrissat B."/>
            <person name="Kuo A."/>
            <person name="Liang C."/>
            <person name="Lipzen A."/>
            <person name="Lutzoni F."/>
            <person name="Magnuson J."/>
            <person name="Mondo S."/>
            <person name="Nolan M."/>
            <person name="Ohm R."/>
            <person name="Pangilinan J."/>
            <person name="Park H.-J."/>
            <person name="Ramirez L."/>
            <person name="Alfaro M."/>
            <person name="Sun H."/>
            <person name="Tritt A."/>
            <person name="Yoshinaga Y."/>
            <person name="Zwiers L.-H."/>
            <person name="Turgeon B."/>
            <person name="Goodwin S."/>
            <person name="Spatafora J."/>
            <person name="Crous P."/>
            <person name="Grigoriev I."/>
        </authorList>
    </citation>
    <scope>NUCLEOTIDE SEQUENCE</scope>
    <source>
        <strain evidence="2">CBS 115976</strain>
    </source>
</reference>
<feature type="compositionally biased region" description="Polar residues" evidence="1">
    <location>
        <begin position="91"/>
        <end position="105"/>
    </location>
</feature>
<evidence type="ECO:0000256" key="1">
    <source>
        <dbReference type="SAM" id="MobiDB-lite"/>
    </source>
</evidence>
<accession>A0A6A6UED0</accession>
<feature type="compositionally biased region" description="Basic and acidic residues" evidence="1">
    <location>
        <begin position="109"/>
        <end position="118"/>
    </location>
</feature>
<proteinExistence type="predicted"/>
<name>A0A6A6UED0_9PEZI</name>
<organism evidence="2 3">
    <name type="scientific">Microthyrium microscopicum</name>
    <dbReference type="NCBI Taxonomy" id="703497"/>
    <lineage>
        <taxon>Eukaryota</taxon>
        <taxon>Fungi</taxon>
        <taxon>Dikarya</taxon>
        <taxon>Ascomycota</taxon>
        <taxon>Pezizomycotina</taxon>
        <taxon>Dothideomycetes</taxon>
        <taxon>Dothideomycetes incertae sedis</taxon>
        <taxon>Microthyriales</taxon>
        <taxon>Microthyriaceae</taxon>
        <taxon>Microthyrium</taxon>
    </lineage>
</organism>
<gene>
    <name evidence="2" type="ORF">BT63DRAFT_424453</name>
</gene>
<dbReference type="Proteomes" id="UP000799302">
    <property type="component" value="Unassembled WGS sequence"/>
</dbReference>
<evidence type="ECO:0000313" key="2">
    <source>
        <dbReference type="EMBL" id="KAF2670522.1"/>
    </source>
</evidence>
<feature type="region of interest" description="Disordered" evidence="1">
    <location>
        <begin position="91"/>
        <end position="125"/>
    </location>
</feature>
<keyword evidence="3" id="KW-1185">Reference proteome</keyword>
<dbReference type="EMBL" id="MU004234">
    <property type="protein sequence ID" value="KAF2670522.1"/>
    <property type="molecule type" value="Genomic_DNA"/>
</dbReference>
<sequence>MSDLSCLSERQKITEAVHILVNLCGHDKSLQSSVINATLALNGRTKEELDAHFTSARYFIPKTPDCRVATISPTEPADSFLHIVTEPSTPAKSPSSTFTGSTYHVSESGAERSTVERGTKRKHPHEFLSPVTLSTDVKRRENKAGQPSYYQCPFCHMGFEKRGQKYFRTHLRDEIKYRKRYLFAQYGIINVLPQAQDIKQLGCGLCIQSQPIQSPEELLDHIANQHSTCTASSYSNLSSVPLIGLWDVSLCIHNMLAQGPTRNFYAHFLTSCERYIWPINREILGVLRDLQILNYDANEGFNFVGHVVSKASHFVMTQFSELGISDLPVSSGQTVFDRNSQPSTGYSLDGPFRTKMNYRPNDRRENHLHEHSGIATGRTALIKPPNWPDHGFASLKNRPNMPAPTYHGNNSNSAVLVQIASHYRQRASRSSPSSNFAPSVGSIIIETSDLGPESVDNESARGLRLREPDYPYWGTSEIEHPRTEYGRYLCEQARSQSLLHCGGRFGSLNFDEDDEINRIDDDSRSADEDSEEDDDCALSYLPSPQPFDNHRFCHRLYEEDERERVARHSSTPMQHFILSNAKAQPWTGHFANLQF</sequence>